<dbReference type="InterPro" id="IPR025662">
    <property type="entry name" value="Sigma_54_int_dom_ATP-bd_1"/>
</dbReference>
<feature type="domain" description="Sigma-54 factor interaction" evidence="6">
    <location>
        <begin position="199"/>
        <end position="427"/>
    </location>
</feature>
<dbReference type="Gene3D" id="1.10.10.60">
    <property type="entry name" value="Homeodomain-like"/>
    <property type="match status" value="1"/>
</dbReference>
<keyword evidence="4" id="KW-0238">DNA-binding</keyword>
<evidence type="ECO:0000256" key="2">
    <source>
        <dbReference type="ARBA" id="ARBA00022840"/>
    </source>
</evidence>
<dbReference type="SMART" id="SM00382">
    <property type="entry name" value="AAA"/>
    <property type="match status" value="1"/>
</dbReference>
<keyword evidence="3" id="KW-0805">Transcription regulation</keyword>
<dbReference type="InterPro" id="IPR025944">
    <property type="entry name" value="Sigma_54_int_dom_CS"/>
</dbReference>
<dbReference type="SUPFAM" id="SSF52540">
    <property type="entry name" value="P-loop containing nucleoside triphosphate hydrolases"/>
    <property type="match status" value="1"/>
</dbReference>
<dbReference type="InterPro" id="IPR002078">
    <property type="entry name" value="Sigma_54_int"/>
</dbReference>
<evidence type="ECO:0000256" key="5">
    <source>
        <dbReference type="ARBA" id="ARBA00023163"/>
    </source>
</evidence>
<evidence type="ECO:0000313" key="7">
    <source>
        <dbReference type="EMBL" id="SDD06207.1"/>
    </source>
</evidence>
<accession>A0A1G6RQF8</accession>
<dbReference type="OrthoDB" id="236556at2"/>
<dbReference type="Gene3D" id="1.10.8.60">
    <property type="match status" value="1"/>
</dbReference>
<dbReference type="SUPFAM" id="SSF46689">
    <property type="entry name" value="Homeodomain-like"/>
    <property type="match status" value="1"/>
</dbReference>
<dbReference type="InterPro" id="IPR003593">
    <property type="entry name" value="AAA+_ATPase"/>
</dbReference>
<dbReference type="RefSeq" id="WP_092129771.1">
    <property type="nucleotide sequence ID" value="NZ_FMYU01000020.1"/>
</dbReference>
<name>A0A1G6RQF8_9BACT</name>
<keyword evidence="8" id="KW-1185">Reference proteome</keyword>
<sequence length="511" mass="58555">MRSINVNENYFSILHEVSKVLSRQNNIRDAFKSILKLLYSYLDIPASFIALYNPIENTLEIKESFGLLKKEKYKGVFRVGEGIVGSVFKNEIPAIIHDPKENKDFLNKMGILNRFDFDVVFIGTVIKIGGEKLGVLGIYKEKTRNLSYENEIKLLSMISILIGFAQKMNEKLEFQKRTFEQEKEILLNKIEIREPIAEIIGVSKPIDNLKNTILKVANVDSTVLLEGESGTGKSLVAKVIHKLSSRKKEAFISINCASIPENLLEAELFGYEKGAFSGAISQKKGKFEIADKGTIFLDEIGDIPLSLQGKLLTVIQEKEFSRLGSLNTISVDVRIIAATNKNLYKLVNDGKFREDLYYRLNVIPIKIPPLIERKEDIPILIDYFLKIFNEKYNKSVQLSKEVLIELINYNWPGNVRELENIIERLVVMNDHTIYIKDLPAYISQNISLKKYEIPTNSDKNLPNQIQNIEKKHIELALRETGFVKSKAARLLNLTLRQLDYRIHKYNIKLQK</sequence>
<dbReference type="InterPro" id="IPR009057">
    <property type="entry name" value="Homeodomain-like_sf"/>
</dbReference>
<evidence type="ECO:0000256" key="4">
    <source>
        <dbReference type="ARBA" id="ARBA00023125"/>
    </source>
</evidence>
<dbReference type="SUPFAM" id="SSF55781">
    <property type="entry name" value="GAF domain-like"/>
    <property type="match status" value="1"/>
</dbReference>
<dbReference type="InterPro" id="IPR027417">
    <property type="entry name" value="P-loop_NTPase"/>
</dbReference>
<evidence type="ECO:0000256" key="1">
    <source>
        <dbReference type="ARBA" id="ARBA00022741"/>
    </source>
</evidence>
<keyword evidence="5" id="KW-0804">Transcription</keyword>
<gene>
    <name evidence="7" type="ORF">SAMN05660835_01826</name>
</gene>
<dbReference type="InterPro" id="IPR003018">
    <property type="entry name" value="GAF"/>
</dbReference>
<dbReference type="InterPro" id="IPR002197">
    <property type="entry name" value="HTH_Fis"/>
</dbReference>
<dbReference type="PROSITE" id="PS00675">
    <property type="entry name" value="SIGMA54_INTERACT_1"/>
    <property type="match status" value="1"/>
</dbReference>
<dbReference type="InterPro" id="IPR058031">
    <property type="entry name" value="AAA_lid_NorR"/>
</dbReference>
<dbReference type="Pfam" id="PF25601">
    <property type="entry name" value="AAA_lid_14"/>
    <property type="match status" value="1"/>
</dbReference>
<dbReference type="Gene3D" id="3.30.450.40">
    <property type="match status" value="1"/>
</dbReference>
<dbReference type="Pfam" id="PF02954">
    <property type="entry name" value="HTH_8"/>
    <property type="match status" value="1"/>
</dbReference>
<dbReference type="Pfam" id="PF00158">
    <property type="entry name" value="Sigma54_activat"/>
    <property type="match status" value="1"/>
</dbReference>
<dbReference type="AlphaFoldDB" id="A0A1G6RQF8"/>
<evidence type="ECO:0000256" key="3">
    <source>
        <dbReference type="ARBA" id="ARBA00023015"/>
    </source>
</evidence>
<keyword evidence="1" id="KW-0547">Nucleotide-binding</keyword>
<dbReference type="EMBL" id="FMYU01000020">
    <property type="protein sequence ID" value="SDD06207.1"/>
    <property type="molecule type" value="Genomic_DNA"/>
</dbReference>
<dbReference type="GO" id="GO:0006355">
    <property type="term" value="P:regulation of DNA-templated transcription"/>
    <property type="evidence" value="ECO:0007669"/>
    <property type="project" value="InterPro"/>
</dbReference>
<dbReference type="Proteomes" id="UP000199411">
    <property type="component" value="Unassembled WGS sequence"/>
</dbReference>
<proteinExistence type="predicted"/>
<dbReference type="GO" id="GO:0005524">
    <property type="term" value="F:ATP binding"/>
    <property type="evidence" value="ECO:0007669"/>
    <property type="project" value="UniProtKB-KW"/>
</dbReference>
<dbReference type="Gene3D" id="3.40.50.300">
    <property type="entry name" value="P-loop containing nucleotide triphosphate hydrolases"/>
    <property type="match status" value="1"/>
</dbReference>
<keyword evidence="2" id="KW-0067">ATP-binding</keyword>
<dbReference type="PROSITE" id="PS00688">
    <property type="entry name" value="SIGMA54_INTERACT_3"/>
    <property type="match status" value="1"/>
</dbReference>
<organism evidence="7 8">
    <name type="scientific">Desulfurella multipotens</name>
    <dbReference type="NCBI Taxonomy" id="79269"/>
    <lineage>
        <taxon>Bacteria</taxon>
        <taxon>Pseudomonadati</taxon>
        <taxon>Campylobacterota</taxon>
        <taxon>Desulfurellia</taxon>
        <taxon>Desulfurellales</taxon>
        <taxon>Desulfurellaceae</taxon>
        <taxon>Desulfurella</taxon>
    </lineage>
</organism>
<dbReference type="PANTHER" id="PTHR32071:SF57">
    <property type="entry name" value="C4-DICARBOXYLATE TRANSPORT TRANSCRIPTIONAL REGULATORY PROTEIN DCTD"/>
    <property type="match status" value="1"/>
</dbReference>
<evidence type="ECO:0000259" key="6">
    <source>
        <dbReference type="PROSITE" id="PS50045"/>
    </source>
</evidence>
<dbReference type="SMART" id="SM00065">
    <property type="entry name" value="GAF"/>
    <property type="match status" value="1"/>
</dbReference>
<evidence type="ECO:0000313" key="8">
    <source>
        <dbReference type="Proteomes" id="UP000199411"/>
    </source>
</evidence>
<dbReference type="PRINTS" id="PR01590">
    <property type="entry name" value="HTHFIS"/>
</dbReference>
<dbReference type="CDD" id="cd00009">
    <property type="entry name" value="AAA"/>
    <property type="match status" value="1"/>
</dbReference>
<dbReference type="PANTHER" id="PTHR32071">
    <property type="entry name" value="TRANSCRIPTIONAL REGULATORY PROTEIN"/>
    <property type="match status" value="1"/>
</dbReference>
<dbReference type="InterPro" id="IPR029016">
    <property type="entry name" value="GAF-like_dom_sf"/>
</dbReference>
<dbReference type="PROSITE" id="PS00676">
    <property type="entry name" value="SIGMA54_INTERACT_2"/>
    <property type="match status" value="1"/>
</dbReference>
<dbReference type="PROSITE" id="PS50045">
    <property type="entry name" value="SIGMA54_INTERACT_4"/>
    <property type="match status" value="1"/>
</dbReference>
<dbReference type="FunFam" id="3.40.50.300:FF:000006">
    <property type="entry name" value="DNA-binding transcriptional regulator NtrC"/>
    <property type="match status" value="1"/>
</dbReference>
<reference evidence="8" key="1">
    <citation type="submission" date="2016-10" db="EMBL/GenBank/DDBJ databases">
        <authorList>
            <person name="Varghese N."/>
            <person name="Submissions S."/>
        </authorList>
    </citation>
    <scope>NUCLEOTIDE SEQUENCE [LARGE SCALE GENOMIC DNA]</scope>
    <source>
        <strain evidence="8">DSM 8415</strain>
    </source>
</reference>
<dbReference type="GO" id="GO:0043565">
    <property type="term" value="F:sequence-specific DNA binding"/>
    <property type="evidence" value="ECO:0007669"/>
    <property type="project" value="InterPro"/>
</dbReference>
<protein>
    <submittedName>
        <fullName evidence="7">Nif-specific regulatory protein</fullName>
    </submittedName>
</protein>
<dbReference type="InterPro" id="IPR025943">
    <property type="entry name" value="Sigma_54_int_dom_ATP-bd_2"/>
</dbReference>